<dbReference type="RefSeq" id="WP_024332470.1">
    <property type="nucleotide sequence ID" value="NZ_PKKO01000003.1"/>
</dbReference>
<proteinExistence type="predicted"/>
<evidence type="ECO:0000313" key="2">
    <source>
        <dbReference type="Proteomes" id="UP000235122"/>
    </source>
</evidence>
<dbReference type="Proteomes" id="UP000235122">
    <property type="component" value="Unassembled WGS sequence"/>
</dbReference>
<protein>
    <submittedName>
        <fullName evidence="1">Uncharacterized protein</fullName>
    </submittedName>
</protein>
<organism evidence="1 2">
    <name type="scientific">Winkia neuii</name>
    <dbReference type="NCBI Taxonomy" id="33007"/>
    <lineage>
        <taxon>Bacteria</taxon>
        <taxon>Bacillati</taxon>
        <taxon>Actinomycetota</taxon>
        <taxon>Actinomycetes</taxon>
        <taxon>Actinomycetales</taxon>
        <taxon>Actinomycetaceae</taxon>
        <taxon>Winkia</taxon>
    </lineage>
</organism>
<name>A0A2I1IMP0_9ACTO</name>
<gene>
    <name evidence="1" type="ORF">CYJ19_05895</name>
</gene>
<accession>A0A2I1IMP0</accession>
<comment type="caution">
    <text evidence="1">The sequence shown here is derived from an EMBL/GenBank/DDBJ whole genome shotgun (WGS) entry which is preliminary data.</text>
</comment>
<reference evidence="1 2" key="1">
    <citation type="submission" date="2017-12" db="EMBL/GenBank/DDBJ databases">
        <title>Phylogenetic diversity of female urinary microbiome.</title>
        <authorList>
            <person name="Thomas-White K."/>
            <person name="Wolfe A.J."/>
        </authorList>
    </citation>
    <scope>NUCLEOTIDE SEQUENCE [LARGE SCALE GENOMIC DNA]</scope>
    <source>
        <strain evidence="1 2">UMB0402</strain>
    </source>
</reference>
<evidence type="ECO:0000313" key="1">
    <source>
        <dbReference type="EMBL" id="PKY72373.1"/>
    </source>
</evidence>
<dbReference type="GeneID" id="35865852"/>
<dbReference type="AlphaFoldDB" id="A0A2I1IMP0"/>
<sequence length="177" mass="18718">MSEASALARADVFPGSTAAATAAIRRYCGWHIAPVKKETIILDGRYRYGLALPTKKLVELISVEVSDGAGAWNDITDSVSWSDAGMLSRNGAPFPGRFRSVRVTFGHGYTLEEAADVVAVAAELGKRASAGASNIVRKQAGPFSVTFGSQNGVVGGLGLLEQEKAILEPYQVKVHLI</sequence>
<dbReference type="EMBL" id="PKKO01000003">
    <property type="protein sequence ID" value="PKY72373.1"/>
    <property type="molecule type" value="Genomic_DNA"/>
</dbReference>
<keyword evidence="2" id="KW-1185">Reference proteome</keyword>